<reference evidence="2 3" key="1">
    <citation type="submission" date="2021-01" db="EMBL/GenBank/DDBJ databases">
        <title>Whole genome shotgun sequence of Microbispora siamensis NBRC 104113.</title>
        <authorList>
            <person name="Komaki H."/>
            <person name="Tamura T."/>
        </authorList>
    </citation>
    <scope>NUCLEOTIDE SEQUENCE [LARGE SCALE GENOMIC DNA]</scope>
    <source>
        <strain evidence="2 3">NBRC 104113</strain>
    </source>
</reference>
<evidence type="ECO:0008006" key="4">
    <source>
        <dbReference type="Google" id="ProtNLM"/>
    </source>
</evidence>
<evidence type="ECO:0000313" key="2">
    <source>
        <dbReference type="EMBL" id="GIH60826.1"/>
    </source>
</evidence>
<protein>
    <recommendedName>
        <fullName evidence="4">HEAT repeat-containing protein</fullName>
    </recommendedName>
</protein>
<dbReference type="Proteomes" id="UP000660454">
    <property type="component" value="Unassembled WGS sequence"/>
</dbReference>
<gene>
    <name evidence="2" type="ORF">Msi02_16430</name>
</gene>
<evidence type="ECO:0000313" key="3">
    <source>
        <dbReference type="Proteomes" id="UP000660454"/>
    </source>
</evidence>
<dbReference type="InterPro" id="IPR016024">
    <property type="entry name" value="ARM-type_fold"/>
</dbReference>
<proteinExistence type="predicted"/>
<evidence type="ECO:0000256" key="1">
    <source>
        <dbReference type="SAM" id="MobiDB-lite"/>
    </source>
</evidence>
<dbReference type="EMBL" id="BOOF01000005">
    <property type="protein sequence ID" value="GIH60826.1"/>
    <property type="molecule type" value="Genomic_DNA"/>
</dbReference>
<dbReference type="SUPFAM" id="SSF48371">
    <property type="entry name" value="ARM repeat"/>
    <property type="match status" value="1"/>
</dbReference>
<feature type="region of interest" description="Disordered" evidence="1">
    <location>
        <begin position="1"/>
        <end position="43"/>
    </location>
</feature>
<keyword evidence="3" id="KW-1185">Reference proteome</keyword>
<comment type="caution">
    <text evidence="2">The sequence shown here is derived from an EMBL/GenBank/DDBJ whole genome shotgun (WGS) entry which is preliminary data.</text>
</comment>
<organism evidence="2 3">
    <name type="scientific">Microbispora siamensis</name>
    <dbReference type="NCBI Taxonomy" id="564413"/>
    <lineage>
        <taxon>Bacteria</taxon>
        <taxon>Bacillati</taxon>
        <taxon>Actinomycetota</taxon>
        <taxon>Actinomycetes</taxon>
        <taxon>Streptosporangiales</taxon>
        <taxon>Streptosporangiaceae</taxon>
        <taxon>Microbispora</taxon>
    </lineage>
</organism>
<feature type="compositionally biased region" description="Basic and acidic residues" evidence="1">
    <location>
        <begin position="28"/>
        <end position="40"/>
    </location>
</feature>
<dbReference type="RefSeq" id="WP_204047751.1">
    <property type="nucleotide sequence ID" value="NZ_BOOF01000005.1"/>
</dbReference>
<name>A0ABQ4GHD7_9ACTN</name>
<sequence>MVEQETPAIEPARGDKERGPDAGAEQNAQRDLREELSEQRKRSRISAQNLDALYADTVIGGDDIAGASHRATDGGTVNAPGRDQYIFGLSQEDKAVYTVGVPARTVGIVRRCHAPTESYDTLLRRLRDEHVLLLCGEPRTGQPTAALAALARWTGDDERLAWLHLSGDPLRLVTADLHNGTGYLLMAGDDATWIGHADQMLGHLCRVAERAGARIVVLAGPEFPEHDWAVRHEPPPLDNVFANWLVHELYEGGEAHPREKADKTAADELVREKLASYRHPREARALALQVAAGLLHGRSVGEILEGLPEQRRIRARNLLNKDTPRRARSFLIASSVLSGSAAAVVATQTLRLATLIEEELARQTTVEQPRRHHLWEWLTDWIEDTGIRVKETGRGGDGQVVEFDEPPMAGSILRVVWEEQPTIHEPLLTWLHQLTEDEQFGTRMKAAEAIGLLATYDFLSVRNRFLEEWRDSDKVERRELAAWALASAARDPQVQPRVLDCLRRWAHNGRRAQSVVIRTYGSWLGARHVEEALGVLGGIAKTSGYVLCDSVARAVSQIHQLGTGRTFLYEAENAEVPENTRRIIAALLEWSADPDSKGSRRAAALAFVRLLASPDAIRVIDLAADPSAAADLVALWRHILLYGVTRGSDAALTPESWDLLSNWIGRWDADAGVRRVLSEVLTRPPEELRMSLSFHLRLWGRIGKVDTEVAARLAALVEGS</sequence>
<accession>A0ABQ4GHD7</accession>